<evidence type="ECO:0000256" key="1">
    <source>
        <dbReference type="ARBA" id="ARBA00001041"/>
    </source>
</evidence>
<feature type="domain" description="Thiamine pyrophosphate enzyme TPP-binding" evidence="15">
    <location>
        <begin position="412"/>
        <end position="536"/>
    </location>
</feature>
<keyword evidence="7" id="KW-0210">Decarboxylase</keyword>
<dbReference type="InterPro" id="IPR047214">
    <property type="entry name" value="TPP_PDC_IPDC"/>
</dbReference>
<evidence type="ECO:0000259" key="16">
    <source>
        <dbReference type="Pfam" id="PF02776"/>
    </source>
</evidence>
<dbReference type="CDD" id="cd07038">
    <property type="entry name" value="TPP_PYR_PDC_IPDC_like"/>
    <property type="match status" value="1"/>
</dbReference>
<evidence type="ECO:0000259" key="14">
    <source>
        <dbReference type="Pfam" id="PF00205"/>
    </source>
</evidence>
<comment type="cofactor">
    <cofactor evidence="2">
        <name>thiamine diphosphate</name>
        <dbReference type="ChEBI" id="CHEBI:58937"/>
    </cofactor>
</comment>
<dbReference type="FunFam" id="3.40.50.970:FF:000024">
    <property type="entry name" value="Pyruvate decarboxylase isozyme"/>
    <property type="match status" value="1"/>
</dbReference>
<evidence type="ECO:0000256" key="2">
    <source>
        <dbReference type="ARBA" id="ARBA00001964"/>
    </source>
</evidence>
<sequence length="572" mass="62797">MAPDIRTLSLKKPVDVAEYLFRRLHEVGIRAVHGVPGDYNLVALDYVEPAGLYWVGNVNELNAGYAADGYARVKGISALVTTFGVGELSALNAVAGAYSEYVPIVHIVGTPSTSSQQQGALLHHTLGNGNYSTFSEMSKPLACTSVYLTDPSDIASQIDHAIRECYVQSRPVYMTLPQDMVQQKIEGERLQTPLDLSFPRNDEEKEDYVVDVVLRALEAAQRAIILVDACAIRHRALSETHALVQQSGLPTFVAPMGKSAVDESLPNYCGVYAGDGSVPEVRVRVESADLVLTIGAIKSDFNTAGFTYRVNQLNTIDFHSRYIRVKYAEYPGVRMNGVLRKVVERLEKSSLCIQAGPSPHNNPSEASDGRFGANTITHAWFWPALGHWLRQNDIVITETGTSNFGIWETRFPANVTLVSQVLWGSIGYATAACQGAASAAKDLEGADRRTILFTGDGSFQLTCQEVSTMLRNGLNPIIFVICNAGFTIERSIHGETAGYNDVQPWRYKDLVPAFGAQEGQYKQYTVKTKGEMQALFNDEQFAEAKCLRFVEMFMPKEDMPVGLKVTAGLAER</sequence>
<dbReference type="GO" id="GO:0004737">
    <property type="term" value="F:pyruvate decarboxylase activity"/>
    <property type="evidence" value="ECO:0007669"/>
    <property type="project" value="UniProtKB-EC"/>
</dbReference>
<evidence type="ECO:0000256" key="7">
    <source>
        <dbReference type="ARBA" id="ARBA00022793"/>
    </source>
</evidence>
<feature type="domain" description="Thiamine pyrophosphate enzyme central" evidence="14">
    <location>
        <begin position="212"/>
        <end position="345"/>
    </location>
</feature>
<dbReference type="InterPro" id="IPR029035">
    <property type="entry name" value="DHS-like_NAD/FAD-binding_dom"/>
</dbReference>
<dbReference type="EC" id="4.1.1.1" evidence="4"/>
<evidence type="ECO:0000259" key="15">
    <source>
        <dbReference type="Pfam" id="PF02775"/>
    </source>
</evidence>
<comment type="caution">
    <text evidence="17">The sequence shown here is derived from an EMBL/GenBank/DDBJ whole genome shotgun (WGS) entry which is preliminary data.</text>
</comment>
<dbReference type="InterPro" id="IPR012000">
    <property type="entry name" value="Thiamin_PyroP_enz_cen_dom"/>
</dbReference>
<dbReference type="InterPro" id="IPR012110">
    <property type="entry name" value="PDC/IPDC-like"/>
</dbReference>
<dbReference type="GO" id="GO:0030976">
    <property type="term" value="F:thiamine pyrophosphate binding"/>
    <property type="evidence" value="ECO:0007669"/>
    <property type="project" value="InterPro"/>
</dbReference>
<proteinExistence type="inferred from homology"/>
<dbReference type="PANTHER" id="PTHR43452:SF30">
    <property type="entry name" value="PYRUVATE DECARBOXYLASE ISOZYME 1-RELATED"/>
    <property type="match status" value="1"/>
</dbReference>
<dbReference type="InterPro" id="IPR011766">
    <property type="entry name" value="TPP_enzyme_TPP-bd"/>
</dbReference>
<dbReference type="InterPro" id="IPR029061">
    <property type="entry name" value="THDP-binding"/>
</dbReference>
<dbReference type="GO" id="GO:0005634">
    <property type="term" value="C:nucleus"/>
    <property type="evidence" value="ECO:0007669"/>
    <property type="project" value="TreeGrafter"/>
</dbReference>
<comment type="catalytic activity">
    <reaction evidence="1">
        <text>a 2-oxocarboxylate + H(+) = an aldehyde + CO2</text>
        <dbReference type="Rhea" id="RHEA:11628"/>
        <dbReference type="ChEBI" id="CHEBI:15378"/>
        <dbReference type="ChEBI" id="CHEBI:16526"/>
        <dbReference type="ChEBI" id="CHEBI:17478"/>
        <dbReference type="ChEBI" id="CHEBI:35179"/>
        <dbReference type="EC" id="4.1.1.1"/>
    </reaction>
</comment>
<comment type="cofactor">
    <cofactor evidence="12">
        <name>Mg(2+)</name>
        <dbReference type="ChEBI" id="CHEBI:18420"/>
    </cofactor>
    <text evidence="12">Binds 1 Mg(2+) per subunit.</text>
</comment>
<evidence type="ECO:0000256" key="10">
    <source>
        <dbReference type="ARBA" id="ARBA00023239"/>
    </source>
</evidence>
<dbReference type="CDD" id="cd02005">
    <property type="entry name" value="TPP_PDC_IPDC"/>
    <property type="match status" value="1"/>
</dbReference>
<feature type="binding site" evidence="11">
    <location>
        <position position="489"/>
    </location>
    <ligand>
        <name>pyruvate</name>
        <dbReference type="ChEBI" id="CHEBI:15361"/>
        <label>1</label>
        <note>substrate; ligand shared between two neighboring subunits</note>
    </ligand>
</feature>
<evidence type="ECO:0000256" key="6">
    <source>
        <dbReference type="ARBA" id="ARBA00022723"/>
    </source>
</evidence>
<feature type="binding site" evidence="12">
    <location>
        <position position="456"/>
    </location>
    <ligand>
        <name>Mg(2+)</name>
        <dbReference type="ChEBI" id="CHEBI:18420"/>
    </ligand>
</feature>
<accession>A0AAV9JFP1</accession>
<keyword evidence="9 13" id="KW-0786">Thiamine pyrophosphate</keyword>
<evidence type="ECO:0000256" key="4">
    <source>
        <dbReference type="ARBA" id="ARBA00013202"/>
    </source>
</evidence>
<keyword evidence="10" id="KW-0456">Lyase</keyword>
<feature type="binding site" evidence="11">
    <location>
        <position position="166"/>
    </location>
    <ligand>
        <name>pyruvate</name>
        <dbReference type="ChEBI" id="CHEBI:15361"/>
        <label>2</label>
        <note>allosteric activator</note>
    </ligand>
</feature>
<dbReference type="PIRSF" id="PIRSF036565">
    <property type="entry name" value="Pyruvt_ip_decrb"/>
    <property type="match status" value="1"/>
</dbReference>
<dbReference type="EMBL" id="JAVFHQ010000028">
    <property type="protein sequence ID" value="KAK4543881.1"/>
    <property type="molecule type" value="Genomic_DNA"/>
</dbReference>
<feature type="binding site" evidence="11">
    <location>
        <position position="124"/>
    </location>
    <ligand>
        <name>pyruvate</name>
        <dbReference type="ChEBI" id="CHEBI:15361"/>
        <label>1</label>
        <note>substrate; ligand shared between two neighboring subunits</note>
    </ligand>
</feature>
<dbReference type="Proteomes" id="UP001324427">
    <property type="component" value="Unassembled WGS sequence"/>
</dbReference>
<dbReference type="Gene3D" id="3.40.50.1220">
    <property type="entry name" value="TPP-binding domain"/>
    <property type="match status" value="1"/>
</dbReference>
<dbReference type="InterPro" id="IPR047213">
    <property type="entry name" value="TPP_PYR_PDC_IPDC-like"/>
</dbReference>
<evidence type="ECO:0000256" key="12">
    <source>
        <dbReference type="PIRSR" id="PIRSR036565-2"/>
    </source>
</evidence>
<evidence type="ECO:0000313" key="18">
    <source>
        <dbReference type="Proteomes" id="UP001324427"/>
    </source>
</evidence>
<evidence type="ECO:0000256" key="8">
    <source>
        <dbReference type="ARBA" id="ARBA00022842"/>
    </source>
</evidence>
<feature type="binding site" evidence="12">
    <location>
        <position position="485"/>
    </location>
    <ligand>
        <name>Mg(2+)</name>
        <dbReference type="ChEBI" id="CHEBI:18420"/>
    </ligand>
</feature>
<gene>
    <name evidence="17" type="ORF">LTR36_004655</name>
</gene>
<dbReference type="FunFam" id="3.40.50.970:FF:000019">
    <property type="entry name" value="Pyruvate decarboxylase isozyme"/>
    <property type="match status" value="1"/>
</dbReference>
<dbReference type="InterPro" id="IPR012001">
    <property type="entry name" value="Thiamin_PyroP_enz_TPP-bd_dom"/>
</dbReference>
<name>A0AAV9JFP1_9PEZI</name>
<dbReference type="AlphaFoldDB" id="A0AAV9JFP1"/>
<protein>
    <recommendedName>
        <fullName evidence="5">Pyruvate decarboxylase</fullName>
        <ecNumber evidence="4">4.1.1.1</ecNumber>
    </recommendedName>
</protein>
<dbReference type="Gene3D" id="3.40.50.970">
    <property type="match status" value="2"/>
</dbReference>
<dbReference type="Pfam" id="PF02775">
    <property type="entry name" value="TPP_enzyme_C"/>
    <property type="match status" value="1"/>
</dbReference>
<feature type="binding site" evidence="11">
    <location>
        <position position="38"/>
    </location>
    <ligand>
        <name>pyruvate</name>
        <dbReference type="ChEBI" id="CHEBI:15361"/>
        <label>1</label>
        <note>substrate; ligand shared between two neighboring subunits</note>
    </ligand>
</feature>
<evidence type="ECO:0000256" key="3">
    <source>
        <dbReference type="ARBA" id="ARBA00007812"/>
    </source>
</evidence>
<dbReference type="GO" id="GO:0005829">
    <property type="term" value="C:cytosol"/>
    <property type="evidence" value="ECO:0007669"/>
    <property type="project" value="TreeGrafter"/>
</dbReference>
<keyword evidence="8 12" id="KW-0460">Magnesium</keyword>
<dbReference type="Pfam" id="PF00205">
    <property type="entry name" value="TPP_enzyme_M"/>
    <property type="match status" value="1"/>
</dbReference>
<evidence type="ECO:0000256" key="9">
    <source>
        <dbReference type="ARBA" id="ARBA00023052"/>
    </source>
</evidence>
<comment type="similarity">
    <text evidence="3 13">Belongs to the TPP enzyme family.</text>
</comment>
<dbReference type="SUPFAM" id="SSF52518">
    <property type="entry name" value="Thiamin diphosphate-binding fold (THDP-binding)"/>
    <property type="match status" value="2"/>
</dbReference>
<feature type="domain" description="Thiamine pyrophosphate enzyme N-terminal TPP-binding" evidence="16">
    <location>
        <begin position="15"/>
        <end position="121"/>
    </location>
</feature>
<keyword evidence="6 12" id="KW-0479">Metal-binding</keyword>
<reference evidence="17 18" key="1">
    <citation type="submission" date="2021-11" db="EMBL/GenBank/DDBJ databases">
        <title>Black yeast isolated from Biological Soil Crust.</title>
        <authorList>
            <person name="Kurbessoian T."/>
        </authorList>
    </citation>
    <scope>NUCLEOTIDE SEQUENCE [LARGE SCALE GENOMIC DNA]</scope>
    <source>
        <strain evidence="17 18">CCFEE 5522</strain>
    </source>
</reference>
<dbReference type="PANTHER" id="PTHR43452">
    <property type="entry name" value="PYRUVATE DECARBOXYLASE"/>
    <property type="match status" value="1"/>
</dbReference>
<dbReference type="GO" id="GO:0000287">
    <property type="term" value="F:magnesium ion binding"/>
    <property type="evidence" value="ECO:0007669"/>
    <property type="project" value="InterPro"/>
</dbReference>
<dbReference type="SUPFAM" id="SSF52467">
    <property type="entry name" value="DHS-like NAD/FAD-binding domain"/>
    <property type="match status" value="1"/>
</dbReference>
<evidence type="ECO:0000256" key="13">
    <source>
        <dbReference type="RuleBase" id="RU362132"/>
    </source>
</evidence>
<keyword evidence="18" id="KW-1185">Reference proteome</keyword>
<evidence type="ECO:0000256" key="5">
    <source>
        <dbReference type="ARBA" id="ARBA00014422"/>
    </source>
</evidence>
<evidence type="ECO:0000313" key="17">
    <source>
        <dbReference type="EMBL" id="KAK4543881.1"/>
    </source>
</evidence>
<dbReference type="GO" id="GO:0000949">
    <property type="term" value="P:aromatic amino acid family catabolic process to alcohol via Ehrlich pathway"/>
    <property type="evidence" value="ECO:0007669"/>
    <property type="project" value="TreeGrafter"/>
</dbReference>
<organism evidence="17 18">
    <name type="scientific">Oleoguttula mirabilis</name>
    <dbReference type="NCBI Taxonomy" id="1507867"/>
    <lineage>
        <taxon>Eukaryota</taxon>
        <taxon>Fungi</taxon>
        <taxon>Dikarya</taxon>
        <taxon>Ascomycota</taxon>
        <taxon>Pezizomycotina</taxon>
        <taxon>Dothideomycetes</taxon>
        <taxon>Dothideomycetidae</taxon>
        <taxon>Mycosphaerellales</taxon>
        <taxon>Teratosphaeriaceae</taxon>
        <taxon>Oleoguttula</taxon>
    </lineage>
</organism>
<evidence type="ECO:0000256" key="11">
    <source>
        <dbReference type="PIRSR" id="PIRSR036565-1"/>
    </source>
</evidence>
<feature type="binding site" evidence="12">
    <location>
        <position position="483"/>
    </location>
    <ligand>
        <name>Mg(2+)</name>
        <dbReference type="ChEBI" id="CHEBI:18420"/>
    </ligand>
</feature>
<dbReference type="Pfam" id="PF02776">
    <property type="entry name" value="TPP_enzyme_N"/>
    <property type="match status" value="1"/>
</dbReference>